<evidence type="ECO:0000313" key="3">
    <source>
        <dbReference type="Proteomes" id="UP001500979"/>
    </source>
</evidence>
<dbReference type="InterPro" id="IPR023210">
    <property type="entry name" value="NADP_OxRdtase_dom"/>
</dbReference>
<dbReference type="PANTHER" id="PTHR43638">
    <property type="entry name" value="OXIDOREDUCTASE, ALDO/KETO REDUCTASE FAMILY PROTEIN"/>
    <property type="match status" value="1"/>
</dbReference>
<dbReference type="EMBL" id="BAAAUX010000011">
    <property type="protein sequence ID" value="GAA2789241.1"/>
    <property type="molecule type" value="Genomic_DNA"/>
</dbReference>
<dbReference type="PIRSF" id="PIRSF000097">
    <property type="entry name" value="AKR"/>
    <property type="match status" value="1"/>
</dbReference>
<comment type="caution">
    <text evidence="2">The sequence shown here is derived from an EMBL/GenBank/DDBJ whole genome shotgun (WGS) entry which is preliminary data.</text>
</comment>
<dbReference type="Gene3D" id="3.20.20.100">
    <property type="entry name" value="NADP-dependent oxidoreductase domain"/>
    <property type="match status" value="1"/>
</dbReference>
<dbReference type="Pfam" id="PF00248">
    <property type="entry name" value="Aldo_ket_red"/>
    <property type="match status" value="1"/>
</dbReference>
<dbReference type="PRINTS" id="PR00069">
    <property type="entry name" value="ALDKETRDTASE"/>
</dbReference>
<dbReference type="PANTHER" id="PTHR43638:SF3">
    <property type="entry name" value="ALDEHYDE REDUCTASE"/>
    <property type="match status" value="1"/>
</dbReference>
<dbReference type="InterPro" id="IPR020471">
    <property type="entry name" value="AKR"/>
</dbReference>
<protein>
    <submittedName>
        <fullName evidence="2">Aldo/keto reductase</fullName>
    </submittedName>
</protein>
<organism evidence="2 3">
    <name type="scientific">Saccharopolyspora taberi</name>
    <dbReference type="NCBI Taxonomy" id="60895"/>
    <lineage>
        <taxon>Bacteria</taxon>
        <taxon>Bacillati</taxon>
        <taxon>Actinomycetota</taxon>
        <taxon>Actinomycetes</taxon>
        <taxon>Pseudonocardiales</taxon>
        <taxon>Pseudonocardiaceae</taxon>
        <taxon>Saccharopolyspora</taxon>
    </lineage>
</organism>
<proteinExistence type="predicted"/>
<dbReference type="SUPFAM" id="SSF51430">
    <property type="entry name" value="NAD(P)-linked oxidoreductase"/>
    <property type="match status" value="1"/>
</dbReference>
<evidence type="ECO:0000313" key="2">
    <source>
        <dbReference type="EMBL" id="GAA2789241.1"/>
    </source>
</evidence>
<accession>A0ABN3VBI2</accession>
<reference evidence="2 3" key="1">
    <citation type="journal article" date="2019" name="Int. J. Syst. Evol. Microbiol.">
        <title>The Global Catalogue of Microorganisms (GCM) 10K type strain sequencing project: providing services to taxonomists for standard genome sequencing and annotation.</title>
        <authorList>
            <consortium name="The Broad Institute Genomics Platform"/>
            <consortium name="The Broad Institute Genome Sequencing Center for Infectious Disease"/>
            <person name="Wu L."/>
            <person name="Ma J."/>
        </authorList>
    </citation>
    <scope>NUCLEOTIDE SEQUENCE [LARGE SCALE GENOMIC DNA]</scope>
    <source>
        <strain evidence="2 3">JCM 9383</strain>
    </source>
</reference>
<feature type="domain" description="NADP-dependent oxidoreductase" evidence="1">
    <location>
        <begin position="19"/>
        <end position="267"/>
    </location>
</feature>
<dbReference type="InterPro" id="IPR036812">
    <property type="entry name" value="NAD(P)_OxRdtase_dom_sf"/>
</dbReference>
<evidence type="ECO:0000259" key="1">
    <source>
        <dbReference type="Pfam" id="PF00248"/>
    </source>
</evidence>
<gene>
    <name evidence="2" type="ORF">GCM10010470_24850</name>
</gene>
<name>A0ABN3VBI2_9PSEU</name>
<keyword evidence="3" id="KW-1185">Reference proteome</keyword>
<sequence>MCDTMRHLRLPGGGDLPVLGQGTWGMGERSSARDTEVAALRRGLDLGVGLIDTAEMYGNGGAEEVVGAAMSGRRDEVFLVSKVFPHNASRRGTVEACERSLRRLGTDHIDLYLLHWRGGTPLAETLEAFEGLRDSGKIRYFGVSNFDPGDLRELWEHELGRAIATNQVLYNLTRRGIEYDLLPWCRQQELPVMAYSPIEQGRLLGDSELGRIADRHSATPAQVAIAWVLASEGVCAIPKAASEEHVEQNHAALEIELSEEDLAALDARFPAPGHAVPLEIL</sequence>
<dbReference type="Proteomes" id="UP001500979">
    <property type="component" value="Unassembled WGS sequence"/>
</dbReference>
<dbReference type="CDD" id="cd19138">
    <property type="entry name" value="AKR_YeaE"/>
    <property type="match status" value="1"/>
</dbReference>